<keyword evidence="1" id="KW-1133">Transmembrane helix</keyword>
<feature type="transmembrane region" description="Helical" evidence="1">
    <location>
        <begin position="7"/>
        <end position="26"/>
    </location>
</feature>
<evidence type="ECO:0000259" key="2">
    <source>
        <dbReference type="Pfam" id="PF18917"/>
    </source>
</evidence>
<feature type="domain" description="LiaI-LiaF-like transmembrane region" evidence="2">
    <location>
        <begin position="7"/>
        <end position="49"/>
    </location>
</feature>
<feature type="transmembrane region" description="Helical" evidence="1">
    <location>
        <begin position="32"/>
        <end position="50"/>
    </location>
</feature>
<protein>
    <recommendedName>
        <fullName evidence="2">LiaI-LiaF-like transmembrane region domain-containing protein</fullName>
    </recommendedName>
</protein>
<keyword evidence="1" id="KW-0812">Transmembrane</keyword>
<evidence type="ECO:0000313" key="4">
    <source>
        <dbReference type="Proteomes" id="UP000651271"/>
    </source>
</evidence>
<gene>
    <name evidence="3" type="ORF">H8B04_14590</name>
</gene>
<evidence type="ECO:0000313" key="3">
    <source>
        <dbReference type="EMBL" id="MBD1430768.1"/>
    </source>
</evidence>
<comment type="caution">
    <text evidence="3">The sequence shown here is derived from an EMBL/GenBank/DDBJ whole genome shotgun (WGS) entry which is preliminary data.</text>
</comment>
<sequence>MKSKISTGIWLVFFGLIALLDNFNIIDFNFYAITRYWPLLIVSLGINLIFQYKNYGTAVIIGVNVALCVFLAFVGFTSQEKFNWMGKVVYNSTKLDTTNAKSVVHVPFSDAFNNPEFVFNIGAATVKVDSNTTHLMEAKSDNKNLSFQLETQKNDIELNAVISDKNAKDHLVFLALNTTPTWDLTFNIGAARFDADFSTHKFSRLEINSGAAAVNFKLGQPAVEETEIEINTAASSCKITLPKDAACAIEMTTIFSSNKLEGFTKKDGIWQTDNYEAAAKKYVINLNGAANSLKIDRY</sequence>
<dbReference type="InterPro" id="IPR043726">
    <property type="entry name" value="LiaI-LiaF-like_TM1"/>
</dbReference>
<keyword evidence="1" id="KW-0472">Membrane</keyword>
<dbReference type="EMBL" id="JACOIJ010000038">
    <property type="protein sequence ID" value="MBD1430768.1"/>
    <property type="molecule type" value="Genomic_DNA"/>
</dbReference>
<dbReference type="Pfam" id="PF18917">
    <property type="entry name" value="LiaI-LiaF-like_TM1"/>
    <property type="match status" value="1"/>
</dbReference>
<accession>A0ABR7YHT1</accession>
<dbReference type="RefSeq" id="WP_165292036.1">
    <property type="nucleotide sequence ID" value="NZ_JACOIJ010000038.1"/>
</dbReference>
<proteinExistence type="predicted"/>
<name>A0ABR7YHT1_9SPHI</name>
<feature type="transmembrane region" description="Helical" evidence="1">
    <location>
        <begin position="57"/>
        <end position="76"/>
    </location>
</feature>
<reference evidence="3 4" key="1">
    <citation type="submission" date="2020-08" db="EMBL/GenBank/DDBJ databases">
        <title>Sphingobacterium sp. DN04309 isolated from aquaculture water.</title>
        <authorList>
            <person name="Zhang M."/>
        </authorList>
    </citation>
    <scope>NUCLEOTIDE SEQUENCE [LARGE SCALE GENOMIC DNA]</scope>
    <source>
        <strain evidence="3 4">DN04309</strain>
    </source>
</reference>
<evidence type="ECO:0000256" key="1">
    <source>
        <dbReference type="SAM" id="Phobius"/>
    </source>
</evidence>
<organism evidence="3 4">
    <name type="scientific">Sphingobacterium litopenaei</name>
    <dbReference type="NCBI Taxonomy" id="2763500"/>
    <lineage>
        <taxon>Bacteria</taxon>
        <taxon>Pseudomonadati</taxon>
        <taxon>Bacteroidota</taxon>
        <taxon>Sphingobacteriia</taxon>
        <taxon>Sphingobacteriales</taxon>
        <taxon>Sphingobacteriaceae</taxon>
        <taxon>Sphingobacterium</taxon>
    </lineage>
</organism>
<keyword evidence="4" id="KW-1185">Reference proteome</keyword>
<dbReference type="Proteomes" id="UP000651271">
    <property type="component" value="Unassembled WGS sequence"/>
</dbReference>